<evidence type="ECO:0000259" key="13">
    <source>
        <dbReference type="Pfam" id="PF00294"/>
    </source>
</evidence>
<dbReference type="NCBIfam" id="TIGR00125">
    <property type="entry name" value="cyt_tran_rel"/>
    <property type="match status" value="1"/>
</dbReference>
<evidence type="ECO:0000256" key="3">
    <source>
        <dbReference type="ARBA" id="ARBA00004713"/>
    </source>
</evidence>
<sequence>MDASFVEKWQGLRVVVVGDVMLDRFIYGQVERISPEAPIPILHFQSEKAMLGGAANVARNVVALGGRAVLIGALGQDDGGDLIANKLTVQEGIDGSFVRIAGHPTTLKTRYVSGIHQIMRLDVERRLALDIATADDICARFAAVVGDADAVVLSDYDKGVLSREVIRRIVGLARSRGVPIVVDPKVRDIDRYAGATVLTPNAAEAAMITGLDCRQDDSAGIAARRLCELAAVETVVVTRGAQGMTIWDPANRPAGPTTIATAASEVFDVSGAGDTVVAALALALANGASVTDSASIANVAAGIAVGKRGTAVVRARELAKALKGISGSDLKIVSNTEAAVTVADWKAHGLRVGFTNGCFDLIHPGHIELLWRARAACDRLVVALNTDASVRRLKGSSRPVQREWARSVVMAAINHVDLVTLFDEDTPLELIQSLKPDCLIKGADYTIDNVVGADFVRTYGGQVLLVPLEDGHSTTSIISRANVGAAA</sequence>
<dbReference type="PROSITE" id="PS00584">
    <property type="entry name" value="PFKB_KINASES_2"/>
    <property type="match status" value="1"/>
</dbReference>
<comment type="pathway">
    <text evidence="12">Nucleotide-sugar biosynthesis; ADP-L-glycero-beta-D-manno-heptose biosynthesis; ADP-L-glycero-beta-D-manno-heptose from D-glycero-beta-D-manno-heptose 7-phosphate: step 3/4.</text>
</comment>
<dbReference type="InterPro" id="IPR011913">
    <property type="entry name" value="RfaE_dom_I"/>
</dbReference>
<dbReference type="InterPro" id="IPR014729">
    <property type="entry name" value="Rossmann-like_a/b/a_fold"/>
</dbReference>
<dbReference type="EC" id="2.7.7.70" evidence="12"/>
<dbReference type="UniPathway" id="UPA00958"/>
<feature type="domain" description="Cytidyltransferase-like" evidence="14">
    <location>
        <begin position="354"/>
        <end position="459"/>
    </location>
</feature>
<dbReference type="GO" id="GO:0009244">
    <property type="term" value="P:lipopolysaccharide core region biosynthetic process"/>
    <property type="evidence" value="ECO:0007669"/>
    <property type="project" value="UniProtKB-UniPathway"/>
</dbReference>
<dbReference type="CDD" id="cd01172">
    <property type="entry name" value="RfaE_like"/>
    <property type="match status" value="1"/>
</dbReference>
<accession>A0A0H5BD75</accession>
<evidence type="ECO:0000256" key="12">
    <source>
        <dbReference type="HAMAP-Rule" id="MF_01603"/>
    </source>
</evidence>
<dbReference type="EMBL" id="LN907867">
    <property type="protein sequence ID" value="CUU42581.1"/>
    <property type="molecule type" value="Genomic_DNA"/>
</dbReference>
<dbReference type="Gene3D" id="3.40.1190.20">
    <property type="match status" value="1"/>
</dbReference>
<dbReference type="NCBIfam" id="TIGR02198">
    <property type="entry name" value="rfaE_dom_I"/>
    <property type="match status" value="1"/>
</dbReference>
<dbReference type="HAMAP" id="MF_01603">
    <property type="entry name" value="HldE"/>
    <property type="match status" value="1"/>
</dbReference>
<dbReference type="PANTHER" id="PTHR46969:SF1">
    <property type="entry name" value="BIFUNCTIONAL PROTEIN HLDE"/>
    <property type="match status" value="1"/>
</dbReference>
<keyword evidence="9 12" id="KW-0511">Multifunctional enzyme</keyword>
<dbReference type="UniPathway" id="UPA00356">
    <property type="reaction ID" value="UER00437"/>
</dbReference>
<evidence type="ECO:0000256" key="1">
    <source>
        <dbReference type="ARBA" id="ARBA00002319"/>
    </source>
</evidence>
<feature type="region of interest" description="Ribokinase" evidence="12">
    <location>
        <begin position="1"/>
        <end position="326"/>
    </location>
</feature>
<evidence type="ECO:0000256" key="2">
    <source>
        <dbReference type="ARBA" id="ARBA00003753"/>
    </source>
</evidence>
<keyword evidence="6 12" id="KW-0547">Nucleotide-binding</keyword>
<dbReference type="Pfam" id="PF01467">
    <property type="entry name" value="CTP_transf_like"/>
    <property type="match status" value="1"/>
</dbReference>
<protein>
    <recommendedName>
        <fullName evidence="12">Bifunctional protein HldE</fullName>
    </recommendedName>
    <domain>
        <recommendedName>
            <fullName evidence="12">D-beta-D-heptose 7-phosphate kinase</fullName>
            <ecNumber evidence="12">2.7.1.167</ecNumber>
        </recommendedName>
        <alternativeName>
            <fullName evidence="12">D-beta-D-heptose 7-phosphotransferase</fullName>
        </alternativeName>
        <alternativeName>
            <fullName evidence="12">D-glycero-beta-D-manno-heptose-7-phosphate kinase</fullName>
        </alternativeName>
    </domain>
    <domain>
        <recommendedName>
            <fullName evidence="12">D-beta-D-heptose 1-phosphate adenylyltransferase</fullName>
            <ecNumber evidence="12">2.7.7.70</ecNumber>
        </recommendedName>
        <alternativeName>
            <fullName evidence="12">D-glycero-beta-D-manno-heptose 1-phosphate adenylyltransferase</fullName>
        </alternativeName>
    </domain>
</protein>
<keyword evidence="17" id="KW-1185">Reference proteome</keyword>
<evidence type="ECO:0000256" key="9">
    <source>
        <dbReference type="ARBA" id="ARBA00023268"/>
    </source>
</evidence>
<dbReference type="InterPro" id="IPR011914">
    <property type="entry name" value="RfaE_dom_II"/>
</dbReference>
<dbReference type="Proteomes" id="UP000065734">
    <property type="component" value="Chromosome I"/>
</dbReference>
<keyword evidence="10 12" id="KW-0119">Carbohydrate metabolism</keyword>
<reference evidence="16" key="2">
    <citation type="submission" date="2015-11" db="EMBL/GenBank/DDBJ databases">
        <authorList>
            <person name="Zhang Y."/>
            <person name="Guo Z."/>
        </authorList>
    </citation>
    <scope>NUCLEOTIDE SEQUENCE</scope>
    <source>
        <strain evidence="16">1</strain>
    </source>
</reference>
<dbReference type="InterPro" id="IPR023030">
    <property type="entry name" value="Bifunc_HldE"/>
</dbReference>
<dbReference type="InterPro" id="IPR029056">
    <property type="entry name" value="Ribokinase-like"/>
</dbReference>
<evidence type="ECO:0000313" key="16">
    <source>
        <dbReference type="EMBL" id="CUU42581.1"/>
    </source>
</evidence>
<gene>
    <name evidence="16" type="primary">hldE_1</name>
    <name evidence="12" type="synonym">hldE</name>
    <name evidence="15" type="ORF">BV133_2579</name>
    <name evidence="16" type="ORF">BVIRIDIS_15940</name>
</gene>
<evidence type="ECO:0000313" key="15">
    <source>
        <dbReference type="EMBL" id="BAS00173.1"/>
    </source>
</evidence>
<evidence type="ECO:0000256" key="7">
    <source>
        <dbReference type="ARBA" id="ARBA00022777"/>
    </source>
</evidence>
<comment type="similarity">
    <text evidence="12">In the C-terminal section; belongs to the cytidylyltransferase family.</text>
</comment>
<comment type="catalytic activity">
    <reaction evidence="12">
        <text>D-glycero-beta-D-manno-heptose 7-phosphate + ATP = D-glycero-beta-D-manno-heptose 1,7-bisphosphate + ADP + H(+)</text>
        <dbReference type="Rhea" id="RHEA:27473"/>
        <dbReference type="ChEBI" id="CHEBI:15378"/>
        <dbReference type="ChEBI" id="CHEBI:30616"/>
        <dbReference type="ChEBI" id="CHEBI:60204"/>
        <dbReference type="ChEBI" id="CHEBI:60208"/>
        <dbReference type="ChEBI" id="CHEBI:456216"/>
        <dbReference type="EC" id="2.7.1.167"/>
    </reaction>
</comment>
<dbReference type="InterPro" id="IPR002173">
    <property type="entry name" value="Carboh/pur_kinase_PfkB_CS"/>
</dbReference>
<evidence type="ECO:0000259" key="14">
    <source>
        <dbReference type="Pfam" id="PF01467"/>
    </source>
</evidence>
<dbReference type="InterPro" id="IPR004821">
    <property type="entry name" value="Cyt_trans-like"/>
</dbReference>
<dbReference type="GO" id="GO:0016773">
    <property type="term" value="F:phosphotransferase activity, alcohol group as acceptor"/>
    <property type="evidence" value="ECO:0007669"/>
    <property type="project" value="InterPro"/>
</dbReference>
<feature type="domain" description="Carbohydrate kinase PfkB" evidence="13">
    <location>
        <begin position="13"/>
        <end position="311"/>
    </location>
</feature>
<dbReference type="InterPro" id="IPR011611">
    <property type="entry name" value="PfkB_dom"/>
</dbReference>
<keyword evidence="4 12" id="KW-0808">Transferase</keyword>
<keyword evidence="7 12" id="KW-0418">Kinase</keyword>
<feature type="binding site" evidence="12">
    <location>
        <begin position="201"/>
        <end position="204"/>
    </location>
    <ligand>
        <name>ATP</name>
        <dbReference type="ChEBI" id="CHEBI:30616"/>
    </ligand>
</feature>
<dbReference type="EC" id="2.7.1.167" evidence="12"/>
<name>A0A0H5BD75_BLAVI</name>
<comment type="function">
    <text evidence="1 12">Catalyzes the phosphorylation of D-glycero-D-manno-heptose 7-phosphate at the C-1 position to selectively form D-glycero-beta-D-manno-heptose-1,7-bisphosphate.</text>
</comment>
<evidence type="ECO:0000256" key="5">
    <source>
        <dbReference type="ARBA" id="ARBA00022695"/>
    </source>
</evidence>
<dbReference type="Pfam" id="PF00294">
    <property type="entry name" value="PfkB"/>
    <property type="match status" value="1"/>
</dbReference>
<dbReference type="GO" id="GO:0033786">
    <property type="term" value="F:heptose-1-phosphate adenylyltransferase activity"/>
    <property type="evidence" value="ECO:0007669"/>
    <property type="project" value="UniProtKB-UniRule"/>
</dbReference>
<comment type="similarity">
    <text evidence="12">In the N-terminal section; belongs to the carbohydrate kinase PfkB family.</text>
</comment>
<comment type="function">
    <text evidence="2 12">Catalyzes the ADP transfer from ATP to D-glycero-beta-D-manno-heptose 1-phosphate, yielding ADP-D-glycero-beta-D-manno-heptose.</text>
</comment>
<proteinExistence type="inferred from homology"/>
<dbReference type="GO" id="GO:0005829">
    <property type="term" value="C:cytosol"/>
    <property type="evidence" value="ECO:0007669"/>
    <property type="project" value="TreeGrafter"/>
</dbReference>
<dbReference type="STRING" id="1079.BVIR_2149"/>
<dbReference type="KEGG" id="bvr:BVIR_2149"/>
<feature type="region of interest" description="Cytidylyltransferase" evidence="12">
    <location>
        <begin position="354"/>
        <end position="487"/>
    </location>
</feature>
<dbReference type="RefSeq" id="WP_055037611.1">
    <property type="nucleotide sequence ID" value="NZ_AP014854.2"/>
</dbReference>
<dbReference type="GO" id="GO:0005524">
    <property type="term" value="F:ATP binding"/>
    <property type="evidence" value="ECO:0007669"/>
    <property type="project" value="UniProtKB-UniRule"/>
</dbReference>
<dbReference type="NCBIfam" id="TIGR02199">
    <property type="entry name" value="rfaE_dom_II"/>
    <property type="match status" value="1"/>
</dbReference>
<dbReference type="PATRIC" id="fig|1079.6.peg.2232"/>
<dbReference type="PANTHER" id="PTHR46969">
    <property type="entry name" value="BIFUNCTIONAL PROTEIN HLDE"/>
    <property type="match status" value="1"/>
</dbReference>
<comment type="pathway">
    <text evidence="3">Bacterial outer membrane biogenesis; LPS core biosynthesis.</text>
</comment>
<evidence type="ECO:0000313" key="17">
    <source>
        <dbReference type="Proteomes" id="UP000065734"/>
    </source>
</evidence>
<feature type="active site" evidence="12">
    <location>
        <position position="274"/>
    </location>
</feature>
<keyword evidence="8 12" id="KW-0067">ATP-binding</keyword>
<evidence type="ECO:0000256" key="8">
    <source>
        <dbReference type="ARBA" id="ARBA00022840"/>
    </source>
</evidence>
<keyword evidence="5 12" id="KW-0548">Nucleotidyltransferase</keyword>
<comment type="subunit">
    <text evidence="12">Homodimer.</text>
</comment>
<evidence type="ECO:0000256" key="4">
    <source>
        <dbReference type="ARBA" id="ARBA00022679"/>
    </source>
</evidence>
<comment type="pathway">
    <text evidence="12">Nucleotide-sugar biosynthesis; ADP-L-glycero-beta-D-manno-heptose biosynthesis; ADP-L-glycero-beta-D-manno-heptose from D-glycero-beta-D-manno-heptose 7-phosphate: step 1/4.</text>
</comment>
<dbReference type="AlphaFoldDB" id="A0A0H5BD75"/>
<organism evidence="16 17">
    <name type="scientific">Blastochloris viridis</name>
    <name type="common">Rhodopseudomonas viridis</name>
    <dbReference type="NCBI Taxonomy" id="1079"/>
    <lineage>
        <taxon>Bacteria</taxon>
        <taxon>Pseudomonadati</taxon>
        <taxon>Pseudomonadota</taxon>
        <taxon>Alphaproteobacteria</taxon>
        <taxon>Hyphomicrobiales</taxon>
        <taxon>Blastochloridaceae</taxon>
        <taxon>Blastochloris</taxon>
    </lineage>
</organism>
<evidence type="ECO:0000256" key="10">
    <source>
        <dbReference type="ARBA" id="ARBA00023277"/>
    </source>
</evidence>
<reference evidence="15" key="1">
    <citation type="journal article" date="2015" name="Genome Announc.">
        <title>Complete Genome Sequence of the Bacteriochlorophyll b-Producing Photosynthetic Bacterium Blastochloris viridis.</title>
        <authorList>
            <person name="Tsukatani Y."/>
            <person name="Hirose Y."/>
            <person name="Harada J."/>
            <person name="Misawa N."/>
            <person name="Mori K."/>
            <person name="Inoue K."/>
            <person name="Tamiaki H."/>
        </authorList>
    </citation>
    <scope>NUCLEOTIDE SEQUENCE [LARGE SCALE GENOMIC DNA]</scope>
    <source>
        <strain evidence="15">DSM 133</strain>
    </source>
</reference>
<dbReference type="EMBL" id="AP014854">
    <property type="protein sequence ID" value="BAS00173.1"/>
    <property type="molecule type" value="Genomic_DNA"/>
</dbReference>
<dbReference type="SUPFAM" id="SSF53613">
    <property type="entry name" value="Ribokinase-like"/>
    <property type="match status" value="1"/>
</dbReference>
<comment type="catalytic activity">
    <reaction evidence="11 12">
        <text>D-glycero-beta-D-manno-heptose 1-phosphate + ATP + H(+) = ADP-D-glycero-beta-D-manno-heptose + diphosphate</text>
        <dbReference type="Rhea" id="RHEA:27465"/>
        <dbReference type="ChEBI" id="CHEBI:15378"/>
        <dbReference type="ChEBI" id="CHEBI:30616"/>
        <dbReference type="ChEBI" id="CHEBI:33019"/>
        <dbReference type="ChEBI" id="CHEBI:59967"/>
        <dbReference type="ChEBI" id="CHEBI:61593"/>
        <dbReference type="EC" id="2.7.7.70"/>
    </reaction>
</comment>
<evidence type="ECO:0000256" key="6">
    <source>
        <dbReference type="ARBA" id="ARBA00022741"/>
    </source>
</evidence>
<evidence type="ECO:0000256" key="11">
    <source>
        <dbReference type="ARBA" id="ARBA00047428"/>
    </source>
</evidence>
<dbReference type="Gene3D" id="3.40.50.620">
    <property type="entry name" value="HUPs"/>
    <property type="match status" value="1"/>
</dbReference>
<reference evidence="17" key="3">
    <citation type="journal article" date="2016" name="Genome Announc.">
        <title>Revised genome sequence of the purple photosynthetic bacterium Blastochloris viridis.</title>
        <authorList>
            <person name="Liu L.N."/>
            <person name="Faulkner M."/>
            <person name="Liu X."/>
            <person name="Huang F."/>
            <person name="Darby A.C."/>
            <person name="Hall N."/>
        </authorList>
    </citation>
    <scope>NUCLEOTIDE SEQUENCE [LARGE SCALE GENOMIC DNA]</scope>
    <source>
        <strain evidence="17">ATCC 19567 / DSM 133 / F</strain>
    </source>
</reference>
<dbReference type="OrthoDB" id="9802794at2"/>
<dbReference type="GO" id="GO:0097171">
    <property type="term" value="P:ADP-L-glycero-beta-D-manno-heptose biosynthetic process"/>
    <property type="evidence" value="ECO:0007669"/>
    <property type="project" value="UniProtKB-UniPathway"/>
</dbReference>
<dbReference type="PROSITE" id="PS00583">
    <property type="entry name" value="PFKB_KINASES_1"/>
    <property type="match status" value="1"/>
</dbReference>
<dbReference type="GO" id="GO:0033785">
    <property type="term" value="F:heptose 7-phosphate kinase activity"/>
    <property type="evidence" value="ECO:0007669"/>
    <property type="project" value="UniProtKB-UniRule"/>
</dbReference>
<dbReference type="SUPFAM" id="SSF52374">
    <property type="entry name" value="Nucleotidylyl transferase"/>
    <property type="match status" value="1"/>
</dbReference>